<name>A0AAD7JDB2_9AGAR</name>
<protein>
    <recommendedName>
        <fullName evidence="3">F-box domain-containing protein</fullName>
    </recommendedName>
</protein>
<evidence type="ECO:0008006" key="3">
    <source>
        <dbReference type="Google" id="ProtNLM"/>
    </source>
</evidence>
<dbReference type="AlphaFoldDB" id="A0AAD7JDB2"/>
<reference evidence="1" key="1">
    <citation type="submission" date="2023-03" db="EMBL/GenBank/DDBJ databases">
        <title>Massive genome expansion in bonnet fungi (Mycena s.s.) driven by repeated elements and novel gene families across ecological guilds.</title>
        <authorList>
            <consortium name="Lawrence Berkeley National Laboratory"/>
            <person name="Harder C.B."/>
            <person name="Miyauchi S."/>
            <person name="Viragh M."/>
            <person name="Kuo A."/>
            <person name="Thoen E."/>
            <person name="Andreopoulos B."/>
            <person name="Lu D."/>
            <person name="Skrede I."/>
            <person name="Drula E."/>
            <person name="Henrissat B."/>
            <person name="Morin E."/>
            <person name="Kohler A."/>
            <person name="Barry K."/>
            <person name="LaButti K."/>
            <person name="Morin E."/>
            <person name="Salamov A."/>
            <person name="Lipzen A."/>
            <person name="Mereny Z."/>
            <person name="Hegedus B."/>
            <person name="Baldrian P."/>
            <person name="Stursova M."/>
            <person name="Weitz H."/>
            <person name="Taylor A."/>
            <person name="Grigoriev I.V."/>
            <person name="Nagy L.G."/>
            <person name="Martin F."/>
            <person name="Kauserud H."/>
        </authorList>
    </citation>
    <scope>NUCLEOTIDE SEQUENCE</scope>
    <source>
        <strain evidence="1">CBHHK182m</strain>
    </source>
</reference>
<dbReference type="Gene3D" id="3.80.10.10">
    <property type="entry name" value="Ribonuclease Inhibitor"/>
    <property type="match status" value="1"/>
</dbReference>
<dbReference type="SUPFAM" id="SSF52047">
    <property type="entry name" value="RNI-like"/>
    <property type="match status" value="1"/>
</dbReference>
<keyword evidence="2" id="KW-1185">Reference proteome</keyword>
<dbReference type="EMBL" id="JARKIB010000036">
    <property type="protein sequence ID" value="KAJ7761108.1"/>
    <property type="molecule type" value="Genomic_DNA"/>
</dbReference>
<accession>A0AAD7JDB2</accession>
<comment type="caution">
    <text evidence="1">The sequence shown here is derived from an EMBL/GenBank/DDBJ whole genome shotgun (WGS) entry which is preliminary data.</text>
</comment>
<evidence type="ECO:0000313" key="2">
    <source>
        <dbReference type="Proteomes" id="UP001215598"/>
    </source>
</evidence>
<organism evidence="1 2">
    <name type="scientific">Mycena metata</name>
    <dbReference type="NCBI Taxonomy" id="1033252"/>
    <lineage>
        <taxon>Eukaryota</taxon>
        <taxon>Fungi</taxon>
        <taxon>Dikarya</taxon>
        <taxon>Basidiomycota</taxon>
        <taxon>Agaricomycotina</taxon>
        <taxon>Agaricomycetes</taxon>
        <taxon>Agaricomycetidae</taxon>
        <taxon>Agaricales</taxon>
        <taxon>Marasmiineae</taxon>
        <taxon>Mycenaceae</taxon>
        <taxon>Mycena</taxon>
    </lineage>
</organism>
<dbReference type="PANTHER" id="PTHR38926">
    <property type="entry name" value="F-BOX DOMAIN CONTAINING PROTEIN, EXPRESSED"/>
    <property type="match status" value="1"/>
</dbReference>
<dbReference type="InterPro" id="IPR036047">
    <property type="entry name" value="F-box-like_dom_sf"/>
</dbReference>
<dbReference type="InterPro" id="IPR032675">
    <property type="entry name" value="LRR_dom_sf"/>
</dbReference>
<dbReference type="Gene3D" id="1.20.1280.50">
    <property type="match status" value="1"/>
</dbReference>
<dbReference type="PANTHER" id="PTHR38926:SF72">
    <property type="entry name" value="IM:7136021-RELATED"/>
    <property type="match status" value="1"/>
</dbReference>
<proteinExistence type="predicted"/>
<dbReference type="SUPFAM" id="SSF81383">
    <property type="entry name" value="F-box domain"/>
    <property type="match status" value="1"/>
</dbReference>
<dbReference type="Proteomes" id="UP001215598">
    <property type="component" value="Unassembled WGS sequence"/>
</dbReference>
<gene>
    <name evidence="1" type="ORF">B0H16DRAFT_1884529</name>
</gene>
<sequence>MPSPVFAATKPEDQLAQMKNALREYVARRCPASRLPIELWDLIFEECVGDAQEMSLVNAPLNVSQVCRRWRNISLSNPGLWSALAVTPTRHHAEDDYALEALHRVVQLWLRRAVARPLSVSLAQSDSVGSEGPLLLLLDAVLLHAPHLRHLDIRAPEACLIPLDSPALYLPALERLKIESPWPQPLAASITLPLHRAPRLRSFAVLRTSFDAAHVFAFDYTQLTELTLLPDAQAAPEVFWTAEETLTFLAEAPRLRTLRVAVNDYMPHRRTLAHADALQSLTLEFRDALSTLPPRPTRIGAFFSLLYTPNLRHLTLRDRGAAHPAVWPLHQFLDTWPQAQFLAYLSTTQLRALTLEHLPLYETEVIECLQRVPLLTELVLAARAQGGLQRNVGDLLLCALTSRTVPPNGTPIVTALRKVEFRHCGKRCTEQALISMVDSRLGALEYLRVHRSALPSQNLAAQLARWDMVKVDMHY</sequence>
<evidence type="ECO:0000313" key="1">
    <source>
        <dbReference type="EMBL" id="KAJ7761108.1"/>
    </source>
</evidence>